<evidence type="ECO:0000256" key="1">
    <source>
        <dbReference type="SAM" id="Phobius"/>
    </source>
</evidence>
<evidence type="ECO:0000313" key="3">
    <source>
        <dbReference type="Proteomes" id="UP000034166"/>
    </source>
</evidence>
<gene>
    <name evidence="2" type="ORF">WQ57_08505</name>
</gene>
<organism evidence="2 3">
    <name type="scientific">Mesobacillus campisalis</name>
    <dbReference type="NCBI Taxonomy" id="1408103"/>
    <lineage>
        <taxon>Bacteria</taxon>
        <taxon>Bacillati</taxon>
        <taxon>Bacillota</taxon>
        <taxon>Bacilli</taxon>
        <taxon>Bacillales</taxon>
        <taxon>Bacillaceae</taxon>
        <taxon>Mesobacillus</taxon>
    </lineage>
</organism>
<keyword evidence="3" id="KW-1185">Reference proteome</keyword>
<reference evidence="2 3" key="1">
    <citation type="submission" date="2015-04" db="EMBL/GenBank/DDBJ databases">
        <title>Taxonomic description and genome sequence of Bacillus campisalis sp. nov., a novel member of the genus Bacillus isolated from solar saltern.</title>
        <authorList>
            <person name="Mathan Kumar R."/>
            <person name="Kaur G."/>
            <person name="Kumar A."/>
            <person name="Singh N.K."/>
            <person name="Kaur N."/>
            <person name="Kumar N."/>
            <person name="Mayilraj S."/>
        </authorList>
    </citation>
    <scope>NUCLEOTIDE SEQUENCE [LARGE SCALE GENOMIC DNA]</scope>
    <source>
        <strain evidence="2 3">SA2-6</strain>
    </source>
</reference>
<dbReference type="EMBL" id="LAYY01000007">
    <property type="protein sequence ID" value="KKK38620.1"/>
    <property type="molecule type" value="Genomic_DNA"/>
</dbReference>
<proteinExistence type="predicted"/>
<sequence length="66" mass="7959">MTPLEQYVLLPLLILVLLTQSTLLFIDAKKKGSFAWFWGLWGLIQFPLPTLFYYFFVVRAHRRKRR</sequence>
<dbReference type="AlphaFoldDB" id="A0A0M2T1B7"/>
<feature type="transmembrane region" description="Helical" evidence="1">
    <location>
        <begin position="34"/>
        <end position="56"/>
    </location>
</feature>
<comment type="caution">
    <text evidence="2">The sequence shown here is derived from an EMBL/GenBank/DDBJ whole genome shotgun (WGS) entry which is preliminary data.</text>
</comment>
<protein>
    <submittedName>
        <fullName evidence="2">Negative regulatory protein yxlD</fullName>
    </submittedName>
</protein>
<dbReference type="PATRIC" id="fig|1408103.3.peg.1917"/>
<accession>A0A0M2T1B7</accession>
<evidence type="ECO:0000313" key="2">
    <source>
        <dbReference type="EMBL" id="KKK38620.1"/>
    </source>
</evidence>
<dbReference type="RefSeq" id="WP_046523312.1">
    <property type="nucleotide sequence ID" value="NZ_LAYY01000007.1"/>
</dbReference>
<dbReference type="Proteomes" id="UP000034166">
    <property type="component" value="Unassembled WGS sequence"/>
</dbReference>
<name>A0A0M2T1B7_9BACI</name>
<keyword evidence="1" id="KW-0812">Transmembrane</keyword>
<keyword evidence="1" id="KW-0472">Membrane</keyword>
<keyword evidence="1" id="KW-1133">Transmembrane helix</keyword>
<dbReference type="OrthoDB" id="2353968at2"/>